<gene>
    <name evidence="2" type="ORF">ASPACDRAFT_1857806</name>
</gene>
<dbReference type="OrthoDB" id="4232626at2759"/>
<reference evidence="3" key="1">
    <citation type="journal article" date="2017" name="Genome Biol.">
        <title>Comparative genomics reveals high biological diversity and specific adaptations in the industrially and medically important fungal genus Aspergillus.</title>
        <authorList>
            <person name="de Vries R.P."/>
            <person name="Riley R."/>
            <person name="Wiebenga A."/>
            <person name="Aguilar-Osorio G."/>
            <person name="Amillis S."/>
            <person name="Uchima C.A."/>
            <person name="Anderluh G."/>
            <person name="Asadollahi M."/>
            <person name="Askin M."/>
            <person name="Barry K."/>
            <person name="Battaglia E."/>
            <person name="Bayram O."/>
            <person name="Benocci T."/>
            <person name="Braus-Stromeyer S.A."/>
            <person name="Caldana C."/>
            <person name="Canovas D."/>
            <person name="Cerqueira G.C."/>
            <person name="Chen F."/>
            <person name="Chen W."/>
            <person name="Choi C."/>
            <person name="Clum A."/>
            <person name="Dos Santos R.A."/>
            <person name="Damasio A.R."/>
            <person name="Diallinas G."/>
            <person name="Emri T."/>
            <person name="Fekete E."/>
            <person name="Flipphi M."/>
            <person name="Freyberg S."/>
            <person name="Gallo A."/>
            <person name="Gournas C."/>
            <person name="Habgood R."/>
            <person name="Hainaut M."/>
            <person name="Harispe M.L."/>
            <person name="Henrissat B."/>
            <person name="Hilden K.S."/>
            <person name="Hope R."/>
            <person name="Hossain A."/>
            <person name="Karabika E."/>
            <person name="Karaffa L."/>
            <person name="Karanyi Z."/>
            <person name="Krasevec N."/>
            <person name="Kuo A."/>
            <person name="Kusch H."/>
            <person name="LaButti K."/>
            <person name="Lagendijk E.L."/>
            <person name="Lapidus A."/>
            <person name="Levasseur A."/>
            <person name="Lindquist E."/>
            <person name="Lipzen A."/>
            <person name="Logrieco A.F."/>
            <person name="MacCabe A."/>
            <person name="Maekelae M.R."/>
            <person name="Malavazi I."/>
            <person name="Melin P."/>
            <person name="Meyer V."/>
            <person name="Mielnichuk N."/>
            <person name="Miskei M."/>
            <person name="Molnar A.P."/>
            <person name="Mule G."/>
            <person name="Ngan C.Y."/>
            <person name="Orejas M."/>
            <person name="Orosz E."/>
            <person name="Ouedraogo J.P."/>
            <person name="Overkamp K.M."/>
            <person name="Park H.-S."/>
            <person name="Perrone G."/>
            <person name="Piumi F."/>
            <person name="Punt P.J."/>
            <person name="Ram A.F."/>
            <person name="Ramon A."/>
            <person name="Rauscher S."/>
            <person name="Record E."/>
            <person name="Riano-Pachon D.M."/>
            <person name="Robert V."/>
            <person name="Roehrig J."/>
            <person name="Ruller R."/>
            <person name="Salamov A."/>
            <person name="Salih N.S."/>
            <person name="Samson R.A."/>
            <person name="Sandor E."/>
            <person name="Sanguinetti M."/>
            <person name="Schuetze T."/>
            <person name="Sepcic K."/>
            <person name="Shelest E."/>
            <person name="Sherlock G."/>
            <person name="Sophianopoulou V."/>
            <person name="Squina F.M."/>
            <person name="Sun H."/>
            <person name="Susca A."/>
            <person name="Todd R.B."/>
            <person name="Tsang A."/>
            <person name="Unkles S.E."/>
            <person name="van de Wiele N."/>
            <person name="van Rossen-Uffink D."/>
            <person name="Oliveira J.V."/>
            <person name="Vesth T.C."/>
            <person name="Visser J."/>
            <person name="Yu J.-H."/>
            <person name="Zhou M."/>
            <person name="Andersen M.R."/>
            <person name="Archer D.B."/>
            <person name="Baker S.E."/>
            <person name="Benoit I."/>
            <person name="Brakhage A.A."/>
            <person name="Braus G.H."/>
            <person name="Fischer R."/>
            <person name="Frisvad J.C."/>
            <person name="Goldman G.H."/>
            <person name="Houbraken J."/>
            <person name="Oakley B."/>
            <person name="Pocsi I."/>
            <person name="Scazzocchio C."/>
            <person name="Seiboth B."/>
            <person name="vanKuyk P.A."/>
            <person name="Wortman J."/>
            <person name="Dyer P.S."/>
            <person name="Grigoriev I.V."/>
        </authorList>
    </citation>
    <scope>NUCLEOTIDE SEQUENCE [LARGE SCALE GENOMIC DNA]</scope>
    <source>
        <strain evidence="3">ATCC 16872 / CBS 172.66 / WB 5094</strain>
    </source>
</reference>
<evidence type="ECO:0000313" key="2">
    <source>
        <dbReference type="EMBL" id="OJJ98559.1"/>
    </source>
</evidence>
<accession>A0A1L9WQV2</accession>
<feature type="compositionally biased region" description="Basic residues" evidence="1">
    <location>
        <begin position="131"/>
        <end position="144"/>
    </location>
</feature>
<dbReference type="Proteomes" id="UP000184546">
    <property type="component" value="Unassembled WGS sequence"/>
</dbReference>
<evidence type="ECO:0000313" key="3">
    <source>
        <dbReference type="Proteomes" id="UP000184546"/>
    </source>
</evidence>
<proteinExistence type="predicted"/>
<feature type="region of interest" description="Disordered" evidence="1">
    <location>
        <begin position="23"/>
        <end position="42"/>
    </location>
</feature>
<name>A0A1L9WQV2_ASPA1</name>
<feature type="region of interest" description="Disordered" evidence="1">
    <location>
        <begin position="228"/>
        <end position="264"/>
    </location>
</feature>
<dbReference type="AlphaFoldDB" id="A0A1L9WQV2"/>
<sequence>MAPRLSSLQLEIARDIIISKEPLTNAEGEATPQYAPTPGDFGRSLASSIYSPSSPLLQPQSDKLELVQLSDWEEGRPYDEDPPVYLHYSIEWKVTVNNRVVAKDTEPDLVLAPSAYWFKVLRQKLESRVKTKTQRNRRQVRRHGSGGINAESTSGQAPAWEHVYRLMRCPGKPCDLGKWCWQDPMGKKHYSLKTHHLIDLVKYVRDEHGTLETHDDVPDRIREQLYAEEQQRSRSRVQNGSSVNTSTGNPINIRKSQGQFSKST</sequence>
<feature type="compositionally biased region" description="Polar residues" evidence="1">
    <location>
        <begin position="236"/>
        <end position="264"/>
    </location>
</feature>
<dbReference type="STRING" id="690307.A0A1L9WQV2"/>
<feature type="region of interest" description="Disordered" evidence="1">
    <location>
        <begin position="131"/>
        <end position="154"/>
    </location>
</feature>
<evidence type="ECO:0000256" key="1">
    <source>
        <dbReference type="SAM" id="MobiDB-lite"/>
    </source>
</evidence>
<protein>
    <submittedName>
        <fullName evidence="2">Uncharacterized protein</fullName>
    </submittedName>
</protein>
<dbReference type="VEuPathDB" id="FungiDB:ASPACDRAFT_1857806"/>
<keyword evidence="3" id="KW-1185">Reference proteome</keyword>
<dbReference type="EMBL" id="KV878980">
    <property type="protein sequence ID" value="OJJ98559.1"/>
    <property type="molecule type" value="Genomic_DNA"/>
</dbReference>
<dbReference type="GeneID" id="30971387"/>
<dbReference type="RefSeq" id="XP_020054899.1">
    <property type="nucleotide sequence ID" value="XM_020197573.1"/>
</dbReference>
<organism evidence="2 3">
    <name type="scientific">Aspergillus aculeatus (strain ATCC 16872 / CBS 172.66 / WB 5094)</name>
    <dbReference type="NCBI Taxonomy" id="690307"/>
    <lineage>
        <taxon>Eukaryota</taxon>
        <taxon>Fungi</taxon>
        <taxon>Dikarya</taxon>
        <taxon>Ascomycota</taxon>
        <taxon>Pezizomycotina</taxon>
        <taxon>Eurotiomycetes</taxon>
        <taxon>Eurotiomycetidae</taxon>
        <taxon>Eurotiales</taxon>
        <taxon>Aspergillaceae</taxon>
        <taxon>Aspergillus</taxon>
        <taxon>Aspergillus subgen. Circumdati</taxon>
    </lineage>
</organism>